<dbReference type="PROSITE" id="PS50093">
    <property type="entry name" value="PKD"/>
    <property type="match status" value="1"/>
</dbReference>
<dbReference type="Proteomes" id="UP000694850">
    <property type="component" value="Unplaced"/>
</dbReference>
<dbReference type="InterPro" id="IPR031778">
    <property type="entry name" value="Sortilin_N"/>
</dbReference>
<dbReference type="Gene3D" id="3.30.60.270">
    <property type="match status" value="1"/>
</dbReference>
<feature type="region of interest" description="Disordered" evidence="26">
    <location>
        <begin position="875"/>
        <end position="900"/>
    </location>
</feature>
<name>A0A8B7B2V4_ORYAF</name>
<keyword evidence="13" id="KW-0677">Repeat</keyword>
<dbReference type="Gene3D" id="2.130.10.10">
    <property type="entry name" value="YVTN repeat-like/Quinoprotein amine dehydrogenase"/>
    <property type="match status" value="1"/>
</dbReference>
<evidence type="ECO:0000313" key="30">
    <source>
        <dbReference type="RefSeq" id="XP_007954508.1"/>
    </source>
</evidence>
<proteinExistence type="inferred from homology"/>
<evidence type="ECO:0000256" key="13">
    <source>
        <dbReference type="ARBA" id="ARBA00022737"/>
    </source>
</evidence>
<keyword evidence="12" id="KW-0732">Signal</keyword>
<feature type="region of interest" description="Disordered" evidence="26">
    <location>
        <begin position="1128"/>
        <end position="1164"/>
    </location>
</feature>
<evidence type="ECO:0000256" key="5">
    <source>
        <dbReference type="ARBA" id="ARBA00004484"/>
    </source>
</evidence>
<evidence type="ECO:0000256" key="6">
    <source>
        <dbReference type="ARBA" id="ARBA00004552"/>
    </source>
</evidence>
<gene>
    <name evidence="30" type="primary">SORCS2</name>
</gene>
<keyword evidence="10" id="KW-0771">Synaptosome</keyword>
<dbReference type="Pfam" id="PF00801">
    <property type="entry name" value="PKD"/>
    <property type="match status" value="1"/>
</dbReference>
<reference evidence="30" key="1">
    <citation type="submission" date="2025-08" db="UniProtKB">
        <authorList>
            <consortium name="RefSeq"/>
        </authorList>
    </citation>
    <scope>IDENTIFICATION</scope>
</reference>
<dbReference type="InterPro" id="IPR013783">
    <property type="entry name" value="Ig-like_fold"/>
</dbReference>
<dbReference type="SMART" id="SM00602">
    <property type="entry name" value="VPS10"/>
    <property type="match status" value="1"/>
</dbReference>
<evidence type="ECO:0000256" key="2">
    <source>
        <dbReference type="ARBA" id="ARBA00004251"/>
    </source>
</evidence>
<evidence type="ECO:0000313" key="29">
    <source>
        <dbReference type="Proteomes" id="UP000694850"/>
    </source>
</evidence>
<evidence type="ECO:0000256" key="12">
    <source>
        <dbReference type="ARBA" id="ARBA00022729"/>
    </source>
</evidence>
<keyword evidence="20" id="KW-0628">Postsynaptic cell membrane</keyword>
<sequence>MRITERFLEEVAFDKTVLDKELTRGNIILVSSSLSDRDQSLFISTDEGATFQRQPISFPVETLTFHPKHEDKVLAYTKENKLYVSSDLGRKWALLRERVTKDHVFWAVAGVDSDTDLIHMEARDPGGGFRYITCQIHNCSEKMLAAPSAGSIDQGSLTVQDDYVFFKATSTNRTKYYVSYRRHEFFLMKLPKYALPKVRGVKGVFLANQKLDGKVTTLITYNKGRDWAYLRPPSTDMNGRPTNCQPPDCHLHLHLRWADNPYVSGTVHTKDTSPGLIMGAGRCRPQAGPAPERVCLSIHLQVFEEEHHILYLDHGGVIVAVKDTSIPLKVLKFSVDEGLTWSTHNFTSTSVFVDGLLSEPGDETLVMTVFGHISFRSDWELVKVDFRPSFLRPCGQDDYGSWELTDLQGDRCIMGQQRSFRKRKPTSWCIKGRSFTSALTSRVCECRDSDFLCDYGFERAPSSESNVSKCLANFWFDPASPPDDCALGQTYTSSPGYRKVVSNVCAGGVDLQPATVPLQCSLSPPRGLRVSIQGEAVAVRPGEDVLFVVRQEQGDVLTTKYQVDLGDGFKAMYVNLTLTGEPVRHRYESPGIYRVSVRAENTAGRDEAVLFVQVNSPLQALYLEVVPVIGIDQEVNLTAVLLPLNPNLTVFYWWIGPSLQPLLSLENSVTTRFAAAGDVRVTVQAACGNSVLQDSRVIRVLDQFQVVPLQFSKDLDAHNPSIPEWREDVGLGVTRLLSKETSIPEELLVTVVKPGLPTVADLYVLLPPPRPTRKRSVTGDKRVLAIRQVLRSQRISFFLRGGLRVLVALRDTDTGSQRLGGGGGYWAVVVLFVVGLFAVGVFILYKFKSIDQCLTQQPGTTVSQVDAWNPPLQSRRAVGKAGSEQGMQGGTRSRAGEAGAPEGVGRALAWLTLEAAEWARRPAAGCRTQTGARKDTPGHRFRSPAVRSREQRGQALGGLRSSLCLGPFRLTRLPSARCLLNCSSAVSSRLCPVSESFTPVTLLISASDLRVTAKKRVSAQLKPWQPCSNPRPRAEAERPHPERQGRSRPHTCIQRVVPDCPRAAEGKPAKDTSNVETAPHHSSQRGIKQVVQAPPPANNVLKGPWSSGMGPKPLLPDLRDLQAVAVTDLGGPQHPSPATTAVRRRSMGGVRVEEDRKEGAGSGR</sequence>
<keyword evidence="14" id="KW-0967">Endosome</keyword>
<evidence type="ECO:0000256" key="21">
    <source>
        <dbReference type="ARBA" id="ARBA00023273"/>
    </source>
</evidence>
<evidence type="ECO:0000256" key="9">
    <source>
        <dbReference type="ARBA" id="ARBA00022475"/>
    </source>
</evidence>
<evidence type="ECO:0000256" key="16">
    <source>
        <dbReference type="ARBA" id="ARBA00023018"/>
    </source>
</evidence>
<evidence type="ECO:0000256" key="11">
    <source>
        <dbReference type="ARBA" id="ARBA00022692"/>
    </source>
</evidence>
<dbReference type="CTD" id="57537"/>
<comment type="subcellular location">
    <subcellularLocation>
        <location evidence="2">Cell membrane</location>
        <topology evidence="2">Single-pass type I membrane protein</topology>
    </subcellularLocation>
    <subcellularLocation>
        <location evidence="3">Cell projection</location>
        <location evidence="3">Dendrite</location>
    </subcellularLocation>
    <subcellularLocation>
        <location evidence="6">Cell projection</location>
        <location evidence="6">Dendritic spine</location>
    </subcellularLocation>
    <subcellularLocation>
        <location evidence="4">Cytoplasmic vesicle membrane</location>
        <topology evidence="4">Single-pass type I membrane protein</topology>
    </subcellularLocation>
    <subcellularLocation>
        <location evidence="1">Early endosome membrane</location>
    </subcellularLocation>
    <subcellularLocation>
        <location evidence="5">Perikaryon</location>
    </subcellularLocation>
    <subcellularLocation>
        <location evidence="24">Postsynaptic density membrane</location>
    </subcellularLocation>
    <subcellularLocation>
        <location evidence="7">Recycling endosome membrane</location>
    </subcellularLocation>
    <subcellularLocation>
        <location evidence="23">Synapse</location>
        <location evidence="23">Synaptosome</location>
    </subcellularLocation>
</comment>
<keyword evidence="17 27" id="KW-0472">Membrane</keyword>
<evidence type="ECO:0000256" key="24">
    <source>
        <dbReference type="ARBA" id="ARBA00034112"/>
    </source>
</evidence>
<dbReference type="SMART" id="SM00089">
    <property type="entry name" value="PKD"/>
    <property type="match status" value="1"/>
</dbReference>
<evidence type="ECO:0000256" key="19">
    <source>
        <dbReference type="ARBA" id="ARBA00023180"/>
    </source>
</evidence>
<dbReference type="Pfam" id="PF15901">
    <property type="entry name" value="Sortilin_C"/>
    <property type="match status" value="1"/>
</dbReference>
<feature type="transmembrane region" description="Helical" evidence="27">
    <location>
        <begin position="824"/>
        <end position="845"/>
    </location>
</feature>
<dbReference type="AlphaFoldDB" id="A0A8B7B2V4"/>
<dbReference type="GO" id="GO:0043197">
    <property type="term" value="C:dendritic spine"/>
    <property type="evidence" value="ECO:0007669"/>
    <property type="project" value="UniProtKB-SubCell"/>
</dbReference>
<feature type="compositionally biased region" description="Basic and acidic residues" evidence="26">
    <location>
        <begin position="1151"/>
        <end position="1164"/>
    </location>
</feature>
<dbReference type="Gene3D" id="2.10.70.80">
    <property type="match status" value="1"/>
</dbReference>
<evidence type="ECO:0000256" key="22">
    <source>
        <dbReference type="ARBA" id="ARBA00023329"/>
    </source>
</evidence>
<dbReference type="InterPro" id="IPR035986">
    <property type="entry name" value="PKD_dom_sf"/>
</dbReference>
<keyword evidence="16" id="KW-0770">Synapse</keyword>
<evidence type="ECO:0000256" key="18">
    <source>
        <dbReference type="ARBA" id="ARBA00023157"/>
    </source>
</evidence>
<evidence type="ECO:0000256" key="20">
    <source>
        <dbReference type="ARBA" id="ARBA00023257"/>
    </source>
</evidence>
<evidence type="ECO:0000256" key="4">
    <source>
        <dbReference type="ARBA" id="ARBA00004358"/>
    </source>
</evidence>
<dbReference type="PANTHER" id="PTHR12106:SF9">
    <property type="entry name" value="VPS10 DOMAIN-CONTAINING RECEPTOR SORCS2"/>
    <property type="match status" value="1"/>
</dbReference>
<comment type="similarity">
    <text evidence="8">Belongs to the VPS10-related sortilin family. SORCS subfamily.</text>
</comment>
<protein>
    <recommendedName>
        <fullName evidence="25">VPS10 domain-containing receptor SorCS2</fullName>
    </recommendedName>
</protein>
<dbReference type="InterPro" id="IPR006581">
    <property type="entry name" value="VPS10"/>
</dbReference>
<evidence type="ECO:0000256" key="27">
    <source>
        <dbReference type="SAM" id="Phobius"/>
    </source>
</evidence>
<evidence type="ECO:0000256" key="3">
    <source>
        <dbReference type="ARBA" id="ARBA00004279"/>
    </source>
</evidence>
<dbReference type="GeneID" id="103210395"/>
<dbReference type="InterPro" id="IPR050310">
    <property type="entry name" value="VPS10-sortilin"/>
</dbReference>
<keyword evidence="11 27" id="KW-0812">Transmembrane</keyword>
<dbReference type="Gene3D" id="2.60.40.10">
    <property type="entry name" value="Immunoglobulins"/>
    <property type="match status" value="1"/>
</dbReference>
<dbReference type="GO" id="GO:0043204">
    <property type="term" value="C:perikaryon"/>
    <property type="evidence" value="ECO:0007669"/>
    <property type="project" value="UniProtKB-SubCell"/>
</dbReference>
<dbReference type="PANTHER" id="PTHR12106">
    <property type="entry name" value="SORTILIN RELATED"/>
    <property type="match status" value="1"/>
</dbReference>
<dbReference type="GO" id="GO:0031901">
    <property type="term" value="C:early endosome membrane"/>
    <property type="evidence" value="ECO:0007669"/>
    <property type="project" value="UniProtKB-SubCell"/>
</dbReference>
<evidence type="ECO:0000256" key="25">
    <source>
        <dbReference type="ARBA" id="ARBA00074088"/>
    </source>
</evidence>
<keyword evidence="22" id="KW-0968">Cytoplasmic vesicle</keyword>
<keyword evidence="18" id="KW-1015">Disulfide bond</keyword>
<keyword evidence="19" id="KW-0325">Glycoprotein</keyword>
<dbReference type="InterPro" id="IPR022409">
    <property type="entry name" value="PKD/Chitinase_dom"/>
</dbReference>
<evidence type="ECO:0000256" key="7">
    <source>
        <dbReference type="ARBA" id="ARBA00004565"/>
    </source>
</evidence>
<dbReference type="SUPFAM" id="SSF110296">
    <property type="entry name" value="Oligoxyloglucan reducing end-specific cellobiohydrolase"/>
    <property type="match status" value="1"/>
</dbReference>
<feature type="region of interest" description="Disordered" evidence="26">
    <location>
        <begin position="924"/>
        <end position="954"/>
    </location>
</feature>
<keyword evidence="9" id="KW-1003">Cell membrane</keyword>
<feature type="domain" description="PKD" evidence="28">
    <location>
        <begin position="561"/>
        <end position="621"/>
    </location>
</feature>
<dbReference type="FunFam" id="2.60.40.10:FF:000083">
    <property type="entry name" value="Sortilin-related VPS10 domain containing receptor 2"/>
    <property type="match status" value="1"/>
</dbReference>
<keyword evidence="30" id="KW-0675">Receptor</keyword>
<feature type="compositionally biased region" description="Polar residues" evidence="26">
    <location>
        <begin position="1071"/>
        <end position="1086"/>
    </location>
</feature>
<evidence type="ECO:0000259" key="28">
    <source>
        <dbReference type="PROSITE" id="PS50093"/>
    </source>
</evidence>
<organism evidence="29 30">
    <name type="scientific">Orycteropus afer afer</name>
    <dbReference type="NCBI Taxonomy" id="1230840"/>
    <lineage>
        <taxon>Eukaryota</taxon>
        <taxon>Metazoa</taxon>
        <taxon>Chordata</taxon>
        <taxon>Craniata</taxon>
        <taxon>Vertebrata</taxon>
        <taxon>Euteleostomi</taxon>
        <taxon>Mammalia</taxon>
        <taxon>Eutheria</taxon>
        <taxon>Afrotheria</taxon>
        <taxon>Tubulidentata</taxon>
        <taxon>Orycteropodidae</taxon>
        <taxon>Orycteropus</taxon>
    </lineage>
</organism>
<dbReference type="GO" id="GO:0098839">
    <property type="term" value="C:postsynaptic density membrane"/>
    <property type="evidence" value="ECO:0007669"/>
    <property type="project" value="UniProtKB-SubCell"/>
</dbReference>
<evidence type="ECO:0000256" key="10">
    <source>
        <dbReference type="ARBA" id="ARBA00022599"/>
    </source>
</evidence>
<evidence type="ECO:0000256" key="1">
    <source>
        <dbReference type="ARBA" id="ARBA00004146"/>
    </source>
</evidence>
<dbReference type="InterPro" id="IPR000601">
    <property type="entry name" value="PKD_dom"/>
</dbReference>
<evidence type="ECO:0000256" key="26">
    <source>
        <dbReference type="SAM" id="MobiDB-lite"/>
    </source>
</evidence>
<feature type="region of interest" description="Disordered" evidence="26">
    <location>
        <begin position="1017"/>
        <end position="1087"/>
    </location>
</feature>
<evidence type="ECO:0000256" key="14">
    <source>
        <dbReference type="ARBA" id="ARBA00022753"/>
    </source>
</evidence>
<dbReference type="OrthoDB" id="443634at2759"/>
<keyword evidence="15 27" id="KW-1133">Transmembrane helix</keyword>
<accession>A0A8B7B2V4</accession>
<dbReference type="Pfam" id="PF15902">
    <property type="entry name" value="Sortilin-Vps10"/>
    <property type="match status" value="2"/>
</dbReference>
<dbReference type="FunFam" id="2.10.70.80:FF:000001">
    <property type="entry name" value="Sortilin-related VPS10 domain-containing receptor 1"/>
    <property type="match status" value="1"/>
</dbReference>
<keyword evidence="21" id="KW-0966">Cell projection</keyword>
<dbReference type="CDD" id="cd00146">
    <property type="entry name" value="PKD"/>
    <property type="match status" value="1"/>
</dbReference>
<dbReference type="RefSeq" id="XP_007954508.1">
    <property type="nucleotide sequence ID" value="XM_007956317.1"/>
</dbReference>
<feature type="compositionally biased region" description="Basic and acidic residues" evidence="26">
    <location>
        <begin position="1032"/>
        <end position="1045"/>
    </location>
</feature>
<evidence type="ECO:0000256" key="15">
    <source>
        <dbReference type="ARBA" id="ARBA00022989"/>
    </source>
</evidence>
<dbReference type="InterPro" id="IPR031777">
    <property type="entry name" value="Sortilin_C"/>
</dbReference>
<evidence type="ECO:0000256" key="23">
    <source>
        <dbReference type="ARBA" id="ARBA00034102"/>
    </source>
</evidence>
<dbReference type="InterPro" id="IPR015943">
    <property type="entry name" value="WD40/YVTN_repeat-like_dom_sf"/>
</dbReference>
<evidence type="ECO:0000256" key="8">
    <source>
        <dbReference type="ARBA" id="ARBA00010818"/>
    </source>
</evidence>
<dbReference type="GO" id="GO:0055038">
    <property type="term" value="C:recycling endosome membrane"/>
    <property type="evidence" value="ECO:0007669"/>
    <property type="project" value="UniProtKB-SubCell"/>
</dbReference>
<keyword evidence="29" id="KW-1185">Reference proteome</keyword>
<dbReference type="FunFam" id="3.30.60.270:FF:000003">
    <property type="entry name" value="Sortilin-related VPS10 domain containing receptor 2"/>
    <property type="match status" value="1"/>
</dbReference>
<dbReference type="SUPFAM" id="SSF49299">
    <property type="entry name" value="PKD domain"/>
    <property type="match status" value="1"/>
</dbReference>
<evidence type="ECO:0000256" key="17">
    <source>
        <dbReference type="ARBA" id="ARBA00023136"/>
    </source>
</evidence>